<reference evidence="5 6" key="1">
    <citation type="journal article" date="2013" name="Lancet">
        <title>First case of E anophelis outbreak in an intensive-care unit.</title>
        <authorList>
            <person name="Teo J."/>
            <person name="Tan S.Y."/>
            <person name="Tay M."/>
            <person name="Ding Y."/>
            <person name="Kjelleberg S."/>
            <person name="Givskov M."/>
            <person name="Lin R.T."/>
            <person name="Yang L."/>
        </authorList>
    </citation>
    <scope>NUCLEOTIDE SEQUENCE [LARGE SCALE GENOMIC DNA]</scope>
    <source>
        <strain evidence="5 6">NUHP1</strain>
    </source>
</reference>
<evidence type="ECO:0000259" key="3">
    <source>
        <dbReference type="Pfam" id="PF10079"/>
    </source>
</evidence>
<dbReference type="InterPro" id="IPR055399">
    <property type="entry name" value="CC_BshC"/>
</dbReference>
<dbReference type="PIRSF" id="PIRSF012535">
    <property type="entry name" value="UCP012535"/>
    <property type="match status" value="1"/>
</dbReference>
<dbReference type="GO" id="GO:0016874">
    <property type="term" value="F:ligase activity"/>
    <property type="evidence" value="ECO:0007669"/>
    <property type="project" value="UniProtKB-UniRule"/>
</dbReference>
<evidence type="ECO:0000259" key="4">
    <source>
        <dbReference type="Pfam" id="PF24850"/>
    </source>
</evidence>
<dbReference type="Proteomes" id="UP000028933">
    <property type="component" value="Chromosome"/>
</dbReference>
<feature type="domain" description="Bacillithiol biosynthesis BshC C-terminal coiled-coil" evidence="4">
    <location>
        <begin position="376"/>
        <end position="528"/>
    </location>
</feature>
<evidence type="ECO:0000256" key="2">
    <source>
        <dbReference type="HAMAP-Rule" id="MF_01867"/>
    </source>
</evidence>
<name>A0A077EIT5_9FLAO</name>
<dbReference type="HOGENOM" id="CLU_022249_2_0_10"/>
<dbReference type="EMBL" id="CP007547">
    <property type="protein sequence ID" value="AIL47546.1"/>
    <property type="molecule type" value="Genomic_DNA"/>
</dbReference>
<organism evidence="5 6">
    <name type="scientific">Elizabethkingia anophelis NUHP1</name>
    <dbReference type="NCBI Taxonomy" id="1338011"/>
    <lineage>
        <taxon>Bacteria</taxon>
        <taxon>Pseudomonadati</taxon>
        <taxon>Bacteroidota</taxon>
        <taxon>Flavobacteriia</taxon>
        <taxon>Flavobacteriales</taxon>
        <taxon>Weeksellaceae</taxon>
        <taxon>Elizabethkingia</taxon>
    </lineage>
</organism>
<dbReference type="Pfam" id="PF10079">
    <property type="entry name" value="Rossmann-like_BshC"/>
    <property type="match status" value="1"/>
</dbReference>
<dbReference type="KEGG" id="eao:BD94_3771"/>
<feature type="domain" description="Bacillithiol biosynthesis BshC N-terminal Rossmann-like" evidence="3">
    <location>
        <begin position="17"/>
        <end position="372"/>
    </location>
</feature>
<dbReference type="InterPro" id="IPR055398">
    <property type="entry name" value="Rossmann-like_BshC"/>
</dbReference>
<dbReference type="InterPro" id="IPR011199">
    <property type="entry name" value="Bacillithiol_biosynth_BshC"/>
</dbReference>
<dbReference type="eggNOG" id="COG4365">
    <property type="taxonomic scope" value="Bacteria"/>
</dbReference>
<evidence type="ECO:0000313" key="6">
    <source>
        <dbReference type="Proteomes" id="UP000028933"/>
    </source>
</evidence>
<dbReference type="STRING" id="1338011.BD94_3771"/>
<dbReference type="RefSeq" id="WP_024564022.1">
    <property type="nucleotide sequence ID" value="NZ_CP007547.1"/>
</dbReference>
<gene>
    <name evidence="2" type="primary">bshC</name>
    <name evidence="5" type="ORF">BD94_3771</name>
</gene>
<sequence>MADCRFNIDFRDIPSIPEMLKDYLDGNLSAYHGLQFSKDNSLAQANKKSRNYPSKHREVLTEVLTKQMRNIAISAKQMQNIELLRKENTFTVTTGHQLNLFTGPVFFIYKILQTIKTAKYLNENNEGKNFVPVFWMATEDHDFDEINHFKTEGNFYQVQEKSGGAVGRIKSSDLSFLDLFEKEFKDFTYGTELVRWAKEAYQEGRSLTLATRILVNRIFGDSGLLILNGDDKKLKALAAPVFRKELLENSLYENSKETVDVLVNKYGKVQVNPREINLFYLRDESRDRIEKTGESYHVVDTEISFSEEEILAELNANPQRFSPNAVLRPAYQETVLPNIIYIGGNAEIMYWLELKKFFEAIDVEFPILVPRNSLAFITEKTLRKIKKLDLCVENFFGNYQEVVHSKLLGKTSLQPLLEKKEENIKSIFSELKKQAETTDKTFGNLVAAEEVRQLKSFERMHKRLLRAEKIVQADLYQRYNQLYEVVNPAGVWQERKINFSNFYAENGRDWLKTCYENIEVAHPELTVVVL</sequence>
<accession>A0A077EIT5</accession>
<dbReference type="AlphaFoldDB" id="A0A077EIT5"/>
<evidence type="ECO:0000256" key="1">
    <source>
        <dbReference type="ARBA" id="ARBA00022598"/>
    </source>
</evidence>
<proteinExistence type="inferred from homology"/>
<protein>
    <recommendedName>
        <fullName evidence="2">Putative cysteine ligase BshC</fullName>
        <ecNumber evidence="2">6.-.-.-</ecNumber>
    </recommendedName>
</protein>
<dbReference type="HAMAP" id="MF_01867">
    <property type="entry name" value="BshC"/>
    <property type="match status" value="1"/>
</dbReference>
<dbReference type="Pfam" id="PF24850">
    <property type="entry name" value="CC_BshC"/>
    <property type="match status" value="1"/>
</dbReference>
<comment type="similarity">
    <text evidence="2">Belongs to the BshC family.</text>
</comment>
<dbReference type="NCBIfam" id="TIGR03998">
    <property type="entry name" value="thiol_BshC"/>
    <property type="match status" value="1"/>
</dbReference>
<evidence type="ECO:0000313" key="5">
    <source>
        <dbReference type="EMBL" id="AIL47546.1"/>
    </source>
</evidence>
<dbReference type="EC" id="6.-.-.-" evidence="2"/>
<keyword evidence="1 2" id="KW-0436">Ligase</keyword>